<dbReference type="InterPro" id="IPR000907">
    <property type="entry name" value="LipOase"/>
</dbReference>
<dbReference type="Gene3D" id="3.10.450.60">
    <property type="match status" value="1"/>
</dbReference>
<keyword evidence="1" id="KW-0479">Metal-binding</keyword>
<protein>
    <submittedName>
        <fullName evidence="9">Allene oxide synthase-lipoxygenase protein</fullName>
    </submittedName>
</protein>
<keyword evidence="8" id="KW-1185">Reference proteome</keyword>
<evidence type="ECO:0000313" key="8">
    <source>
        <dbReference type="Proteomes" id="UP000694888"/>
    </source>
</evidence>
<evidence type="ECO:0000256" key="1">
    <source>
        <dbReference type="ARBA" id="ARBA00022723"/>
    </source>
</evidence>
<evidence type="ECO:0000256" key="4">
    <source>
        <dbReference type="ARBA" id="ARBA00023098"/>
    </source>
</evidence>
<name>A0ABM0JKE3_APLCA</name>
<evidence type="ECO:0000256" key="3">
    <source>
        <dbReference type="ARBA" id="ARBA00023002"/>
    </source>
</evidence>
<keyword evidence="2" id="KW-0223">Dioxygenase</keyword>
<evidence type="ECO:0000313" key="9">
    <source>
        <dbReference type="RefSeq" id="XP_005095778.2"/>
    </source>
</evidence>
<organism evidence="8 9">
    <name type="scientific">Aplysia californica</name>
    <name type="common">California sea hare</name>
    <dbReference type="NCBI Taxonomy" id="6500"/>
    <lineage>
        <taxon>Eukaryota</taxon>
        <taxon>Metazoa</taxon>
        <taxon>Spiralia</taxon>
        <taxon>Lophotrochozoa</taxon>
        <taxon>Mollusca</taxon>
        <taxon>Gastropoda</taxon>
        <taxon>Heterobranchia</taxon>
        <taxon>Euthyneura</taxon>
        <taxon>Tectipleura</taxon>
        <taxon>Aplysiida</taxon>
        <taxon>Aplysioidea</taxon>
        <taxon>Aplysiidae</taxon>
        <taxon>Aplysia</taxon>
    </lineage>
</organism>
<dbReference type="PANTHER" id="PTHR11771">
    <property type="entry name" value="LIPOXYGENASE"/>
    <property type="match status" value="1"/>
</dbReference>
<evidence type="ECO:0000256" key="5">
    <source>
        <dbReference type="PROSITE-ProRule" id="PRU00152"/>
    </source>
</evidence>
<dbReference type="SUPFAM" id="SSF48484">
    <property type="entry name" value="Lipoxigenase"/>
    <property type="match status" value="1"/>
</dbReference>
<dbReference type="Gene3D" id="2.40.180.10">
    <property type="entry name" value="Catalase core domain"/>
    <property type="match status" value="1"/>
</dbReference>
<dbReference type="SUPFAM" id="SSF49723">
    <property type="entry name" value="Lipase/lipooxygenase domain (PLAT/LH2 domain)"/>
    <property type="match status" value="1"/>
</dbReference>
<dbReference type="GeneID" id="101863094"/>
<dbReference type="InterPro" id="IPR036226">
    <property type="entry name" value="LipOase_C_sf"/>
</dbReference>
<evidence type="ECO:0000259" key="6">
    <source>
        <dbReference type="PROSITE" id="PS50095"/>
    </source>
</evidence>
<dbReference type="InterPro" id="IPR036392">
    <property type="entry name" value="PLAT/LH2_dom_sf"/>
</dbReference>
<comment type="caution">
    <text evidence="5">Lacks conserved residue(s) required for the propagation of feature annotation.</text>
</comment>
<evidence type="ECO:0000259" key="7">
    <source>
        <dbReference type="PROSITE" id="PS51393"/>
    </source>
</evidence>
<dbReference type="InterPro" id="IPR020834">
    <property type="entry name" value="LipOase_CS"/>
</dbReference>
<proteinExistence type="predicted"/>
<dbReference type="InterPro" id="IPR013819">
    <property type="entry name" value="LipOase_C"/>
</dbReference>
<dbReference type="RefSeq" id="XP_005095778.2">
    <property type="nucleotide sequence ID" value="XM_005095721.3"/>
</dbReference>
<feature type="domain" description="Lipoxygenase" evidence="7">
    <location>
        <begin position="127"/>
        <end position="677"/>
    </location>
</feature>
<keyword evidence="4" id="KW-0443">Lipid metabolism</keyword>
<dbReference type="InterPro" id="IPR001024">
    <property type="entry name" value="PLAT/LH2_dom"/>
</dbReference>
<dbReference type="PROSITE" id="PS51393">
    <property type="entry name" value="LIPOXYGENASE_3"/>
    <property type="match status" value="1"/>
</dbReference>
<reference evidence="9" key="1">
    <citation type="submission" date="2025-08" db="UniProtKB">
        <authorList>
            <consortium name="RefSeq"/>
        </authorList>
    </citation>
    <scope>IDENTIFICATION</scope>
</reference>
<dbReference type="Proteomes" id="UP000694888">
    <property type="component" value="Unplaced"/>
</dbReference>
<sequence length="677" mass="77828">MGCVFTSPVTDYMIYVQTGDRRNAGTDANVKIIMHDEDGDASEPITLDNYFRNDFERGCLDTFHVPASKIKGLQRMSRIVRIELWRDKAWVASDWYVDKIVVENRVTNATFVFPIFRWIKSDYHYQIKHLDTSLPQYEDYPQQRKMELEDKRKTYQLTQKVPNGPAQVKSMPSDEQFSFDYKWDILSMKAKLIATSVLVKLMASGDWDSVDTLTNVYTESTFHKPRGADRWRNDLYFGLQRVASLNHSLIELVTSIPDKFPVTDDLLKPLLEGLTIKDAIDQKRLFMCDLKVMEGLPVRDGFTLCVPMSLFFVDKKDQLRPIAIQLYQEPGEDNPIFTPTDPSLTWALVKMWYNNADASYHQAVTHLGMTHLLMEGVTVATHRNLSQSHPIFKVLAPHFLYLIAINSRGLEVLVSDGGWVDKTMNYGNAGLFELIRRAFGSWRMEVEGTLPEDLKRRGLDDLNVLPCYHFRNDAILLYDAIKKYAKAYVDLYYPTEENLIEDEEIQSWVQELVKERSMNDGGVGILGVPGNGKLMNNEQLVQIITSIIYTCSISHASTNFPQYEEYAFPPNYPGLMRGSPPKSKTVEITQRDILDCLPDRPTTLDIMIVTKILSAKGTKSIGDFEVQYIFDPQARDIVDTFRKDLKEISRKIKERNLHRNPPYEYLDPDIIPNSISI</sequence>
<dbReference type="Pfam" id="PF00305">
    <property type="entry name" value="Lipoxygenase"/>
    <property type="match status" value="1"/>
</dbReference>
<dbReference type="PROSITE" id="PS50095">
    <property type="entry name" value="PLAT"/>
    <property type="match status" value="1"/>
</dbReference>
<feature type="domain" description="PLAT" evidence="6">
    <location>
        <begin position="10"/>
        <end position="133"/>
    </location>
</feature>
<dbReference type="PRINTS" id="PR00087">
    <property type="entry name" value="LIPOXYGENASE"/>
</dbReference>
<dbReference type="Gene3D" id="1.20.245.10">
    <property type="entry name" value="Lipoxygenase-1, Domain 5"/>
    <property type="match status" value="1"/>
</dbReference>
<accession>A0ABM0JKE3</accession>
<dbReference type="PROSITE" id="PS00081">
    <property type="entry name" value="LIPOXYGENASE_2"/>
    <property type="match status" value="1"/>
</dbReference>
<gene>
    <name evidence="9" type="primary">LOC101863094</name>
</gene>
<dbReference type="Pfam" id="PF01477">
    <property type="entry name" value="PLAT"/>
    <property type="match status" value="1"/>
</dbReference>
<evidence type="ECO:0000256" key="2">
    <source>
        <dbReference type="ARBA" id="ARBA00022964"/>
    </source>
</evidence>
<keyword evidence="3" id="KW-0560">Oxidoreductase</keyword>